<dbReference type="Pfam" id="PF07645">
    <property type="entry name" value="EGF_CA"/>
    <property type="match status" value="2"/>
</dbReference>
<dbReference type="InterPro" id="IPR018097">
    <property type="entry name" value="EGF_Ca-bd_CS"/>
</dbReference>
<dbReference type="InterPro" id="IPR049883">
    <property type="entry name" value="NOTCH1_EGF-like"/>
</dbReference>
<keyword evidence="8" id="KW-1185">Reference proteome</keyword>
<dbReference type="SMART" id="SM00179">
    <property type="entry name" value="EGF_CA"/>
    <property type="match status" value="3"/>
</dbReference>
<feature type="domain" description="SEA" evidence="6">
    <location>
        <begin position="674"/>
        <end position="790"/>
    </location>
</feature>
<dbReference type="SMART" id="SM00181">
    <property type="entry name" value="EGF"/>
    <property type="match status" value="4"/>
</dbReference>
<dbReference type="Proteomes" id="UP000694865">
    <property type="component" value="Unplaced"/>
</dbReference>
<dbReference type="PROSITE" id="PS01187">
    <property type="entry name" value="EGF_CA"/>
    <property type="match status" value="1"/>
</dbReference>
<feature type="domain" description="EGF-like" evidence="7">
    <location>
        <begin position="883"/>
        <end position="919"/>
    </location>
</feature>
<evidence type="ECO:0000259" key="7">
    <source>
        <dbReference type="PROSITE" id="PS50026"/>
    </source>
</evidence>
<keyword evidence="3 4" id="KW-1015">Disulfide bond</keyword>
<keyword evidence="5" id="KW-0472">Membrane</keyword>
<keyword evidence="5" id="KW-0812">Transmembrane</keyword>
<dbReference type="SUPFAM" id="SSF82671">
    <property type="entry name" value="SEA domain"/>
    <property type="match status" value="1"/>
</dbReference>
<dbReference type="InterPro" id="IPR000152">
    <property type="entry name" value="EGF-type_Asp/Asn_hydroxyl_site"/>
</dbReference>
<dbReference type="InterPro" id="IPR050751">
    <property type="entry name" value="ECM_structural_protein"/>
</dbReference>
<evidence type="ECO:0000256" key="3">
    <source>
        <dbReference type="ARBA" id="ARBA00023157"/>
    </source>
</evidence>
<dbReference type="InterPro" id="IPR001881">
    <property type="entry name" value="EGF-like_Ca-bd_dom"/>
</dbReference>
<feature type="domain" description="EGF-like" evidence="7">
    <location>
        <begin position="787"/>
        <end position="826"/>
    </location>
</feature>
<feature type="domain" description="EGF-like" evidence="7">
    <location>
        <begin position="834"/>
        <end position="873"/>
    </location>
</feature>
<dbReference type="PROSITE" id="PS50026">
    <property type="entry name" value="EGF_3"/>
    <property type="match status" value="3"/>
</dbReference>
<dbReference type="PROSITE" id="PS50024">
    <property type="entry name" value="SEA"/>
    <property type="match status" value="1"/>
</dbReference>
<dbReference type="PROSITE" id="PS00022">
    <property type="entry name" value="EGF_1"/>
    <property type="match status" value="1"/>
</dbReference>
<dbReference type="SUPFAM" id="SSF57196">
    <property type="entry name" value="EGF/Laminin"/>
    <property type="match status" value="2"/>
</dbReference>
<evidence type="ECO:0000313" key="8">
    <source>
        <dbReference type="Proteomes" id="UP000694865"/>
    </source>
</evidence>
<gene>
    <name evidence="9" type="primary">LOC102809117</name>
</gene>
<sequence>MIVGDSSIFNDENLPLEFEVPGDGNVEKTQAGGNGASEVDTNRFRDLLNEGNAGKYHKRTESMQGETENIQPPVLEDNTAITATPAITVSVPSSEGPAINKPSNVTVVIKKENYPSTIEDTVLEENKTASPTTDVGIFSRTKEIENSQSEAKTTIIVDLSATKDKTMIEANKTSNLTIGSKISSTPEEVETNMVKDASTTEDNTMLETNKTANPTSIVGMSITEDNTMLEEENPTAIVYTSSTQAHTVFKASKTPIQKAKLETLSITEEIPSAAVDVLSITEDNTGYEENATASPTAILDTPVTEDDTGLEANKSISTARVDTLSITENTMFKANKTGNSPTKLEIVPIAEEIETLMLDSNKSTNPTDIVDLSVTEDNTVFETNETANPATEILSNKSINPKAIIDVFSVAHNNTLLGTNKSSNQTVIVDVAPVTDVDFLLESNKTATEVEISSITEETLVVTEDGTVFETNKSTNQTARVYALSITDDTVHQPNETARVDALSITDDTVHQPNKTASPTVADTSPITEVKIVHVGNISSNATALIYVSVLDDSSEVIATKSTNATVVENDTIEISKLTNATIPPVGLRNVSLEDDVGLKVLALNDEMIGLLKCSFNVVENESSPESTPSYRTGVCVDNNDCALKLNSYCSDINGASMCVCRPGYYDNNGHCQDSKKFSGKIRIIGCRNELVELHSDLQNTGSSLFDEMDAHFQVIISNVLSVTELAEYFLGSKVYGFKAGSLIVEFTTMFLPSQLVTRESIKDALIVAFAGLENITVDADSIYIEDYDECQSSWSNDCSTSATCVNTEGSFICQCLDGYTDPSPSFPGRECIDLNECDDPSTNDCSIYAECFNSDGLYTCRCNDGYVDSFENRIFYPGRNCTAICATDYCKNGGTCENDGVDKPLCKCTEQYNGIQCEVLITDDKDKYMIIAIAVSVVAAVLVVILCIMACCSWEKACCCFTNARRREANITMHDMYVGEGAAIKAVRRTSSGKSTRARDGSCKAVDVIRYSPYWETNLGGSIERPSKEERQRLAVDRDEGTESCGRQNYSMIGHHGSANVLSHETQPSIRTSAALVH</sequence>
<evidence type="ECO:0000313" key="9">
    <source>
        <dbReference type="RefSeq" id="XP_006825024.1"/>
    </source>
</evidence>
<dbReference type="PANTHER" id="PTHR24034">
    <property type="entry name" value="EGF-LIKE DOMAIN-CONTAINING PROTEIN"/>
    <property type="match status" value="1"/>
</dbReference>
<reference evidence="9" key="1">
    <citation type="submission" date="2025-08" db="UniProtKB">
        <authorList>
            <consortium name="RefSeq"/>
        </authorList>
    </citation>
    <scope>IDENTIFICATION</scope>
    <source>
        <tissue evidence="9">Testes</tissue>
    </source>
</reference>
<dbReference type="RefSeq" id="XP_006825024.1">
    <property type="nucleotide sequence ID" value="XM_006824961.1"/>
</dbReference>
<feature type="disulfide bond" evidence="4">
    <location>
        <begin position="909"/>
        <end position="918"/>
    </location>
</feature>
<evidence type="ECO:0000256" key="5">
    <source>
        <dbReference type="SAM" id="Phobius"/>
    </source>
</evidence>
<keyword evidence="5" id="KW-1133">Transmembrane helix</keyword>
<keyword evidence="2" id="KW-0677">Repeat</keyword>
<dbReference type="CDD" id="cd00054">
    <property type="entry name" value="EGF_CA"/>
    <property type="match status" value="2"/>
</dbReference>
<dbReference type="InterPro" id="IPR000742">
    <property type="entry name" value="EGF"/>
</dbReference>
<evidence type="ECO:0000256" key="2">
    <source>
        <dbReference type="ARBA" id="ARBA00022737"/>
    </source>
</evidence>
<keyword evidence="1 4" id="KW-0245">EGF-like domain</keyword>
<dbReference type="Pfam" id="PF01390">
    <property type="entry name" value="SEA"/>
    <property type="match status" value="1"/>
</dbReference>
<name>A0ABM0MYD3_SACKO</name>
<organism evidence="8 9">
    <name type="scientific">Saccoglossus kowalevskii</name>
    <name type="common">Acorn worm</name>
    <dbReference type="NCBI Taxonomy" id="10224"/>
    <lineage>
        <taxon>Eukaryota</taxon>
        <taxon>Metazoa</taxon>
        <taxon>Hemichordata</taxon>
        <taxon>Enteropneusta</taxon>
        <taxon>Harrimaniidae</taxon>
        <taxon>Saccoglossus</taxon>
    </lineage>
</organism>
<accession>A0ABM0MYD3</accession>
<evidence type="ECO:0000256" key="1">
    <source>
        <dbReference type="ARBA" id="ARBA00022536"/>
    </source>
</evidence>
<evidence type="ECO:0000256" key="4">
    <source>
        <dbReference type="PROSITE-ProRule" id="PRU00076"/>
    </source>
</evidence>
<feature type="transmembrane region" description="Helical" evidence="5">
    <location>
        <begin position="929"/>
        <end position="949"/>
    </location>
</feature>
<dbReference type="GeneID" id="102809117"/>
<dbReference type="PANTHER" id="PTHR24034:SF89">
    <property type="entry name" value="COMPLEMENT COMPONENT C1Q RECEPTOR"/>
    <property type="match status" value="1"/>
</dbReference>
<dbReference type="Gene3D" id="2.10.25.10">
    <property type="entry name" value="Laminin"/>
    <property type="match status" value="3"/>
</dbReference>
<protein>
    <submittedName>
        <fullName evidence="9">Uncharacterized threonine-rich GPI-anchored glycoprotein PJ4664.02-like</fullName>
    </submittedName>
</protein>
<dbReference type="PROSITE" id="PS00010">
    <property type="entry name" value="ASX_HYDROXYL"/>
    <property type="match status" value="2"/>
</dbReference>
<dbReference type="InterPro" id="IPR036364">
    <property type="entry name" value="SEA_dom_sf"/>
</dbReference>
<evidence type="ECO:0000259" key="6">
    <source>
        <dbReference type="PROSITE" id="PS50024"/>
    </source>
</evidence>
<dbReference type="InterPro" id="IPR000082">
    <property type="entry name" value="SEA_dom"/>
</dbReference>
<comment type="caution">
    <text evidence="4">Lacks conserved residue(s) required for the propagation of feature annotation.</text>
</comment>
<proteinExistence type="predicted"/>